<dbReference type="InterPro" id="IPR043136">
    <property type="entry name" value="B30.2/SPRY_sf"/>
</dbReference>
<feature type="non-terminal residue" evidence="11">
    <location>
        <position position="1"/>
    </location>
</feature>
<dbReference type="GO" id="GO:0009897">
    <property type="term" value="C:external side of plasma membrane"/>
    <property type="evidence" value="ECO:0007669"/>
    <property type="project" value="TreeGrafter"/>
</dbReference>
<dbReference type="OrthoDB" id="9986391at2759"/>
<keyword evidence="12" id="KW-1185">Reference proteome</keyword>
<dbReference type="FunFam" id="2.60.40.10:FF:000088">
    <property type="entry name" value="Butyrophilin subfamily 1 member A1"/>
    <property type="match status" value="1"/>
</dbReference>
<dbReference type="InterPro" id="IPR003599">
    <property type="entry name" value="Ig_sub"/>
</dbReference>
<dbReference type="GO" id="GO:0001817">
    <property type="term" value="P:regulation of cytokine production"/>
    <property type="evidence" value="ECO:0007669"/>
    <property type="project" value="TreeGrafter"/>
</dbReference>
<dbReference type="InterPro" id="IPR036179">
    <property type="entry name" value="Ig-like_dom_sf"/>
</dbReference>
<dbReference type="SMART" id="SM00409">
    <property type="entry name" value="IG"/>
    <property type="match status" value="2"/>
</dbReference>
<evidence type="ECO:0000313" key="12">
    <source>
        <dbReference type="Proteomes" id="UP000700334"/>
    </source>
</evidence>
<evidence type="ECO:0000256" key="2">
    <source>
        <dbReference type="ARBA" id="ARBA00007591"/>
    </source>
</evidence>
<dbReference type="PANTHER" id="PTHR24100:SF64">
    <property type="entry name" value="BUTYROPHILIN, SUBFAMILY 3, MEMBER A3-RELATED"/>
    <property type="match status" value="1"/>
</dbReference>
<dbReference type="InterPro" id="IPR013106">
    <property type="entry name" value="Ig_V-set"/>
</dbReference>
<dbReference type="GO" id="GO:0050852">
    <property type="term" value="P:T cell receptor signaling pathway"/>
    <property type="evidence" value="ECO:0007669"/>
    <property type="project" value="TreeGrafter"/>
</dbReference>
<dbReference type="AlphaFoldDB" id="A0A8J5ZTB3"/>
<dbReference type="Gene3D" id="2.60.120.920">
    <property type="match status" value="1"/>
</dbReference>
<dbReference type="InterPro" id="IPR013320">
    <property type="entry name" value="ConA-like_dom_sf"/>
</dbReference>
<feature type="region of interest" description="Disordered" evidence="8">
    <location>
        <begin position="660"/>
        <end position="704"/>
    </location>
</feature>
<dbReference type="PROSITE" id="PS50188">
    <property type="entry name" value="B302_SPRY"/>
    <property type="match status" value="1"/>
</dbReference>
<keyword evidence="5" id="KW-1133">Transmembrane helix</keyword>
<dbReference type="InterPro" id="IPR003879">
    <property type="entry name" value="Butyrophylin_SPRY"/>
</dbReference>
<comment type="subcellular location">
    <subcellularLocation>
        <location evidence="1">Membrane</location>
        <topology evidence="1">Single-pass type I membrane protein</topology>
    </subcellularLocation>
</comment>
<dbReference type="SUPFAM" id="SSF49899">
    <property type="entry name" value="Concanavalin A-like lectins/glucanases"/>
    <property type="match status" value="1"/>
</dbReference>
<dbReference type="PRINTS" id="PR01407">
    <property type="entry name" value="BUTYPHLNCDUF"/>
</dbReference>
<dbReference type="InterPro" id="IPR003877">
    <property type="entry name" value="SPRY_dom"/>
</dbReference>
<dbReference type="SMART" id="SM00449">
    <property type="entry name" value="SPRY"/>
    <property type="match status" value="1"/>
</dbReference>
<accession>A0A8J5ZTB3</accession>
<evidence type="ECO:0000256" key="3">
    <source>
        <dbReference type="ARBA" id="ARBA00022692"/>
    </source>
</evidence>
<gene>
    <name evidence="11" type="ORF">J0S82_019060</name>
</gene>
<evidence type="ECO:0000256" key="5">
    <source>
        <dbReference type="ARBA" id="ARBA00022989"/>
    </source>
</evidence>
<evidence type="ECO:0000256" key="1">
    <source>
        <dbReference type="ARBA" id="ARBA00004479"/>
    </source>
</evidence>
<evidence type="ECO:0000313" key="11">
    <source>
        <dbReference type="EMBL" id="KAG8505797.1"/>
    </source>
</evidence>
<evidence type="ECO:0000256" key="4">
    <source>
        <dbReference type="ARBA" id="ARBA00022729"/>
    </source>
</evidence>
<dbReference type="FunFam" id="2.60.40.10:FF:000208">
    <property type="entry name" value="Butyrophilin subfamily 1 member A1"/>
    <property type="match status" value="1"/>
</dbReference>
<feature type="domain" description="B30.2/SPRY" evidence="9">
    <location>
        <begin position="478"/>
        <end position="661"/>
    </location>
</feature>
<keyword evidence="6" id="KW-0472">Membrane</keyword>
<comment type="caution">
    <text evidence="11">The sequence shown here is derived from an EMBL/GenBank/DDBJ whole genome shotgun (WGS) entry which is preliminary data.</text>
</comment>
<evidence type="ECO:0000259" key="10">
    <source>
        <dbReference type="PROSITE" id="PS50835"/>
    </source>
</evidence>
<dbReference type="SUPFAM" id="SSF48726">
    <property type="entry name" value="Immunoglobulin"/>
    <property type="match status" value="2"/>
</dbReference>
<evidence type="ECO:0000256" key="6">
    <source>
        <dbReference type="ARBA" id="ARBA00023136"/>
    </source>
</evidence>
<dbReference type="InterPro" id="IPR001870">
    <property type="entry name" value="B30.2/SPRY"/>
</dbReference>
<comment type="similarity">
    <text evidence="2">Belongs to the immunoglobulin superfamily. BTN/MOG family.</text>
</comment>
<dbReference type="Proteomes" id="UP000700334">
    <property type="component" value="Unassembled WGS sequence"/>
</dbReference>
<dbReference type="EMBL" id="JAGFMF010012226">
    <property type="protein sequence ID" value="KAG8505797.1"/>
    <property type="molecule type" value="Genomic_DNA"/>
</dbReference>
<evidence type="ECO:0000259" key="9">
    <source>
        <dbReference type="PROSITE" id="PS50188"/>
    </source>
</evidence>
<evidence type="ECO:0000256" key="8">
    <source>
        <dbReference type="SAM" id="MobiDB-lite"/>
    </source>
</evidence>
<dbReference type="Pfam" id="PF22705">
    <property type="entry name" value="C2-set_3"/>
    <property type="match status" value="1"/>
</dbReference>
<keyword evidence="4" id="KW-0732">Signal</keyword>
<dbReference type="PROSITE" id="PS50835">
    <property type="entry name" value="IG_LIKE"/>
    <property type="match status" value="2"/>
</dbReference>
<dbReference type="GO" id="GO:0005102">
    <property type="term" value="F:signaling receptor binding"/>
    <property type="evidence" value="ECO:0007669"/>
    <property type="project" value="TreeGrafter"/>
</dbReference>
<dbReference type="Pfam" id="PF00622">
    <property type="entry name" value="SPRY"/>
    <property type="match status" value="1"/>
</dbReference>
<reference evidence="11" key="1">
    <citation type="journal article" date="2021" name="Evol. Appl.">
        <title>The genome of the Pyrenean desman and the effects of bottlenecks and inbreeding on the genomic landscape of an endangered species.</title>
        <authorList>
            <person name="Escoda L."/>
            <person name="Castresana J."/>
        </authorList>
    </citation>
    <scope>NUCLEOTIDE SEQUENCE</scope>
    <source>
        <strain evidence="11">IBE-C5619</strain>
    </source>
</reference>
<feature type="domain" description="Ig-like" evidence="10">
    <location>
        <begin position="178"/>
        <end position="286"/>
    </location>
</feature>
<dbReference type="InterPro" id="IPR013783">
    <property type="entry name" value="Ig-like_fold"/>
</dbReference>
<dbReference type="InterPro" id="IPR007110">
    <property type="entry name" value="Ig-like_dom"/>
</dbReference>
<sequence>ELQVPVDKPLSESQMLECRLLFGADSWAMAVRTISSPPLIVMWPFLCTCDAVTCVDQEDICVPPNIILSGLDKDGSPKGTLSSLRIGLSLSRHWRRIQLCGPFPPLGFILEPPPISPDSAPEEMVPCSCPSSVLCLLPSLLLLLQLPPGGFQAQLSSHTTPFWTFPTKDMCIVTFLTPMSVFTERFHVFGPSFPIVAELGKDTTLPCSLYPVMSAENMELRWFWSNTLESERHEKLMAQYAGRTSLVRGFLSEGKAAVRIHKLQTADNGLYTCSFSNGVFYEEAIYGATSGRDGVFSIFPRLASPGGVGSAPQVHITGPQEDGVRVVCTASGWFPEPQVQWRDPSGEQFLEFSKVQAQDTEGLFSVEAALVVRDSSVGSVTCSIINPILGQQKAMAIVIPEPFFPWASPWKPAFLVSLPLLLLLLLGAACYTWREHTQMRELKEERILFRTKEYLHLKKEALKDTVKAGHGPEEVSLPGWKAQLYADWRKEQFRAWPVTLDPISSTSSGIVLSHDRKSLICDDFVIQRSILGLEGIRSGRCYWEIEVRNADRTTWGVGVWRKDEKTRYKYPSPSDGSWVVGKDFIFQAFTRPHTPLHLRQVPQRVGVFLDYDHGDVSFYNMIDGSHIFSFPPESFSGTLLPFFICFSEFVSLTLCTLEAGPEKPSVPRNNPLSLEEPVGPSGEGIASDSGMDGAPPGPEAPLLP</sequence>
<dbReference type="PANTHER" id="PTHR24100">
    <property type="entry name" value="BUTYROPHILIN"/>
    <property type="match status" value="1"/>
</dbReference>
<feature type="domain" description="Ig-like" evidence="10">
    <location>
        <begin position="312"/>
        <end position="398"/>
    </location>
</feature>
<dbReference type="InterPro" id="IPR053896">
    <property type="entry name" value="BTN3A2-like_Ig-C"/>
</dbReference>
<evidence type="ECO:0000256" key="7">
    <source>
        <dbReference type="ARBA" id="ARBA00023319"/>
    </source>
</evidence>
<keyword evidence="7" id="KW-0393">Immunoglobulin domain</keyword>
<organism evidence="11 12">
    <name type="scientific">Galemys pyrenaicus</name>
    <name type="common">Iberian desman</name>
    <name type="synonym">Pyrenean desman</name>
    <dbReference type="NCBI Taxonomy" id="202257"/>
    <lineage>
        <taxon>Eukaryota</taxon>
        <taxon>Metazoa</taxon>
        <taxon>Chordata</taxon>
        <taxon>Craniata</taxon>
        <taxon>Vertebrata</taxon>
        <taxon>Euteleostomi</taxon>
        <taxon>Mammalia</taxon>
        <taxon>Eutheria</taxon>
        <taxon>Laurasiatheria</taxon>
        <taxon>Eulipotyphla</taxon>
        <taxon>Talpidae</taxon>
        <taxon>Galemys</taxon>
    </lineage>
</organism>
<feature type="compositionally biased region" description="Pro residues" evidence="8">
    <location>
        <begin position="695"/>
        <end position="704"/>
    </location>
</feature>
<proteinExistence type="inferred from homology"/>
<dbReference type="Pfam" id="PF07686">
    <property type="entry name" value="V-set"/>
    <property type="match status" value="1"/>
</dbReference>
<dbReference type="Gene3D" id="2.60.40.10">
    <property type="entry name" value="Immunoglobulins"/>
    <property type="match status" value="2"/>
</dbReference>
<keyword evidence="3" id="KW-0812">Transmembrane</keyword>
<protein>
    <submittedName>
        <fullName evidence="11">Butyrophilin subfamily 3 member A3</fullName>
    </submittedName>
</protein>
<dbReference type="InterPro" id="IPR050504">
    <property type="entry name" value="IgSF_BTN/MOG"/>
</dbReference>
<name>A0A8J5ZTB3_GALPY</name>